<proteinExistence type="predicted"/>
<dbReference type="PANTHER" id="PTHR43755:SF1">
    <property type="entry name" value="FAD-DEPENDENT PYRIDINE NUCLEOTIDE-DISULPHIDE OXIDOREDUCTASE"/>
    <property type="match status" value="1"/>
</dbReference>
<dbReference type="Gene3D" id="3.50.50.100">
    <property type="match status" value="1"/>
</dbReference>
<name>A0A0F9ABM7_9ZZZZ</name>
<dbReference type="AlphaFoldDB" id="A0A0F9ABM7"/>
<dbReference type="PANTHER" id="PTHR43755">
    <property type="match status" value="1"/>
</dbReference>
<accession>A0A0F9ABM7</accession>
<reference evidence="2" key="1">
    <citation type="journal article" date="2015" name="Nature">
        <title>Complex archaea that bridge the gap between prokaryotes and eukaryotes.</title>
        <authorList>
            <person name="Spang A."/>
            <person name="Saw J.H."/>
            <person name="Jorgensen S.L."/>
            <person name="Zaremba-Niedzwiedzka K."/>
            <person name="Martijn J."/>
            <person name="Lind A.E."/>
            <person name="van Eijk R."/>
            <person name="Schleper C."/>
            <person name="Guy L."/>
            <person name="Ettema T.J."/>
        </authorList>
    </citation>
    <scope>NUCLEOTIDE SEQUENCE</scope>
</reference>
<dbReference type="EMBL" id="LAZR01046813">
    <property type="protein sequence ID" value="KKK95660.1"/>
    <property type="molecule type" value="Genomic_DNA"/>
</dbReference>
<dbReference type="GO" id="GO:0016491">
    <property type="term" value="F:oxidoreductase activity"/>
    <property type="evidence" value="ECO:0007669"/>
    <property type="project" value="InterPro"/>
</dbReference>
<dbReference type="Pfam" id="PF07992">
    <property type="entry name" value="Pyr_redox_2"/>
    <property type="match status" value="1"/>
</dbReference>
<dbReference type="SUPFAM" id="SSF51905">
    <property type="entry name" value="FAD/NAD(P)-binding domain"/>
    <property type="match status" value="2"/>
</dbReference>
<evidence type="ECO:0000259" key="1">
    <source>
        <dbReference type="Pfam" id="PF07992"/>
    </source>
</evidence>
<evidence type="ECO:0000313" key="2">
    <source>
        <dbReference type="EMBL" id="KKK95660.1"/>
    </source>
</evidence>
<dbReference type="InterPro" id="IPR036188">
    <property type="entry name" value="FAD/NAD-bd_sf"/>
</dbReference>
<feature type="non-terminal residue" evidence="2">
    <location>
        <position position="1"/>
    </location>
</feature>
<organism evidence="2">
    <name type="scientific">marine sediment metagenome</name>
    <dbReference type="NCBI Taxonomy" id="412755"/>
    <lineage>
        <taxon>unclassified sequences</taxon>
        <taxon>metagenomes</taxon>
        <taxon>ecological metagenomes</taxon>
    </lineage>
</organism>
<dbReference type="InterPro" id="IPR052541">
    <property type="entry name" value="SQRD"/>
</dbReference>
<sequence length="314" mass="34895">KGIEFIAAEITGIDLSRRTIHMDGQELAYDYLIVSMGTQYSVGDISGLGTASTYYTLEGAEGLREEIANFTSGRIAIVVAGVPYKCPAAPYEGALLLDHYFRRRRLRDEVEIRLFTPEPRPLPVAGEAIGEAVTELLAGREIWYSPNTRLQSVDPEAKRLNLQDGIDVPYDLLIGVPIHEVPTVVREAGLAQEGGWVKVDRETLATQFERVYAIGDITGIPLANGLPLPKAGVFAHGEAEVVARNIAAEISAGERRWAFGGDVSCFLETGYGKAAYVTGNFYAEPEPDVRMRQPSFLWRWVKEGFIRTWLWRWF</sequence>
<protein>
    <recommendedName>
        <fullName evidence="1">FAD/NAD(P)-binding domain-containing protein</fullName>
    </recommendedName>
</protein>
<dbReference type="InterPro" id="IPR023753">
    <property type="entry name" value="FAD/NAD-binding_dom"/>
</dbReference>
<feature type="domain" description="FAD/NAD(P)-binding" evidence="1">
    <location>
        <begin position="2"/>
        <end position="221"/>
    </location>
</feature>
<comment type="caution">
    <text evidence="2">The sequence shown here is derived from an EMBL/GenBank/DDBJ whole genome shotgun (WGS) entry which is preliminary data.</text>
</comment>
<gene>
    <name evidence="2" type="ORF">LCGC14_2670560</name>
</gene>